<sequence length="533" mass="59031">MAFKELFTESPFAKHHRAVKAAPREIIFNRSLILSSLLYAMSAIPLTWDQASAASVPSLPGFQKHFQFHSGNSALELRNFISIVYIGAGVGAGLSFFLNDIIGRRWSFRLYTCIWIIGQMVATASPTLAGLYASRIISGLGMGALTVIGPMSIVEIAPAEIRGMLTAWFNIAMNMSATGGAFCVLGVYKNMASTSLQYRVVWFSPCVYMFLCFIASFFVVESPRWLFLVDRREDATQALVKLRGLPAEHPRLQGELLEIQDAIREEKALNEAGITGILKEALTIPSNLRRVQQSLVSYALAQLSGANTVTSYFVPILSLLGMGGDTSRNIFLSGMYTFSKFCFAIIASFFFVDALGRRKSLFLGAGLQMVSDIYLGVYIKYSQQGNVSDSASRGAVAFLFLHGFGYVVGLYILPYVFGGELWPNRIRSFGSALSQSFHWLFIFAMAYGAPSLLKQTNNWGAFIFFAAWCFIALFYVYLMVPETSGLSVEEMDEIFKGSWFNAARFSKRSTDMPHLEGQEEKISSSPNLKEAEV</sequence>
<name>A0A0N8H5T3_9HYPO</name>
<feature type="transmembrane region" description="Helical" evidence="8">
    <location>
        <begin position="80"/>
        <end position="98"/>
    </location>
</feature>
<keyword evidence="11" id="KW-1185">Reference proteome</keyword>
<evidence type="ECO:0000256" key="8">
    <source>
        <dbReference type="SAM" id="Phobius"/>
    </source>
</evidence>
<dbReference type="EMBL" id="LKCW01000179">
    <property type="protein sequence ID" value="KPM37052.1"/>
    <property type="molecule type" value="Genomic_DNA"/>
</dbReference>
<feature type="transmembrane region" description="Helical" evidence="8">
    <location>
        <begin position="110"/>
        <end position="130"/>
    </location>
</feature>
<keyword evidence="5 8" id="KW-1133">Transmembrane helix</keyword>
<proteinExistence type="inferred from homology"/>
<evidence type="ECO:0000256" key="1">
    <source>
        <dbReference type="ARBA" id="ARBA00004141"/>
    </source>
</evidence>
<dbReference type="InterPro" id="IPR050360">
    <property type="entry name" value="MFS_Sugar_Transporters"/>
</dbReference>
<dbReference type="AlphaFoldDB" id="A0A0N8H5T3"/>
<feature type="domain" description="Major facilitator superfamily (MFS) profile" evidence="9">
    <location>
        <begin position="28"/>
        <end position="484"/>
    </location>
</feature>
<evidence type="ECO:0000256" key="6">
    <source>
        <dbReference type="ARBA" id="ARBA00023136"/>
    </source>
</evidence>
<accession>A0A0N8H5T3</accession>
<organism evidence="10 11">
    <name type="scientific">Neonectria ditissima</name>
    <dbReference type="NCBI Taxonomy" id="78410"/>
    <lineage>
        <taxon>Eukaryota</taxon>
        <taxon>Fungi</taxon>
        <taxon>Dikarya</taxon>
        <taxon>Ascomycota</taxon>
        <taxon>Pezizomycotina</taxon>
        <taxon>Sordariomycetes</taxon>
        <taxon>Hypocreomycetidae</taxon>
        <taxon>Hypocreales</taxon>
        <taxon>Nectriaceae</taxon>
        <taxon>Neonectria</taxon>
    </lineage>
</organism>
<dbReference type="Gene3D" id="1.20.1250.20">
    <property type="entry name" value="MFS general substrate transporter like domains"/>
    <property type="match status" value="1"/>
</dbReference>
<gene>
    <name evidence="10" type="ORF">AK830_g9525</name>
</gene>
<feature type="transmembrane region" description="Helical" evidence="8">
    <location>
        <begin position="295"/>
        <end position="318"/>
    </location>
</feature>
<feature type="transmembrane region" description="Helical" evidence="8">
    <location>
        <begin position="429"/>
        <end position="447"/>
    </location>
</feature>
<evidence type="ECO:0000256" key="4">
    <source>
        <dbReference type="ARBA" id="ARBA00022692"/>
    </source>
</evidence>
<dbReference type="InterPro" id="IPR036259">
    <property type="entry name" value="MFS_trans_sf"/>
</dbReference>
<evidence type="ECO:0000256" key="7">
    <source>
        <dbReference type="SAM" id="MobiDB-lite"/>
    </source>
</evidence>
<keyword evidence="3" id="KW-0813">Transport</keyword>
<dbReference type="PROSITE" id="PS50850">
    <property type="entry name" value="MFS"/>
    <property type="match status" value="1"/>
</dbReference>
<dbReference type="PRINTS" id="PR00171">
    <property type="entry name" value="SUGRTRNSPORT"/>
</dbReference>
<dbReference type="Proteomes" id="UP000050424">
    <property type="component" value="Unassembled WGS sequence"/>
</dbReference>
<feature type="transmembrane region" description="Helical" evidence="8">
    <location>
        <begin position="459"/>
        <end position="478"/>
    </location>
</feature>
<dbReference type="SUPFAM" id="SSF103473">
    <property type="entry name" value="MFS general substrate transporter"/>
    <property type="match status" value="1"/>
</dbReference>
<feature type="transmembrane region" description="Helical" evidence="8">
    <location>
        <begin position="200"/>
        <end position="220"/>
    </location>
</feature>
<evidence type="ECO:0000259" key="9">
    <source>
        <dbReference type="PROSITE" id="PS50850"/>
    </source>
</evidence>
<reference evidence="10 11" key="1">
    <citation type="submission" date="2015-09" db="EMBL/GenBank/DDBJ databases">
        <title>Draft genome of a European isolate of the apple canker pathogen Neonectria ditissima.</title>
        <authorList>
            <person name="Gomez-Cortecero A."/>
            <person name="Harrison R.J."/>
            <person name="Armitage A.D."/>
        </authorList>
    </citation>
    <scope>NUCLEOTIDE SEQUENCE [LARGE SCALE GENOMIC DNA]</scope>
    <source>
        <strain evidence="10 11">R09/05</strain>
    </source>
</reference>
<keyword evidence="4 8" id="KW-0812">Transmembrane</keyword>
<feature type="transmembrane region" description="Helical" evidence="8">
    <location>
        <begin position="27"/>
        <end position="48"/>
    </location>
</feature>
<protein>
    <recommendedName>
        <fullName evidence="9">Major facilitator superfamily (MFS) profile domain-containing protein</fullName>
    </recommendedName>
</protein>
<dbReference type="PANTHER" id="PTHR48022">
    <property type="entry name" value="PLASTIDIC GLUCOSE TRANSPORTER 4"/>
    <property type="match status" value="1"/>
</dbReference>
<dbReference type="PROSITE" id="PS00216">
    <property type="entry name" value="SUGAR_TRANSPORT_1"/>
    <property type="match status" value="1"/>
</dbReference>
<dbReference type="InterPro" id="IPR005829">
    <property type="entry name" value="Sugar_transporter_CS"/>
</dbReference>
<evidence type="ECO:0000256" key="2">
    <source>
        <dbReference type="ARBA" id="ARBA00010992"/>
    </source>
</evidence>
<feature type="region of interest" description="Disordered" evidence="7">
    <location>
        <begin position="511"/>
        <end position="533"/>
    </location>
</feature>
<keyword evidence="6 8" id="KW-0472">Membrane</keyword>
<evidence type="ECO:0000313" key="11">
    <source>
        <dbReference type="Proteomes" id="UP000050424"/>
    </source>
</evidence>
<feature type="compositionally biased region" description="Basic and acidic residues" evidence="7">
    <location>
        <begin position="511"/>
        <end position="522"/>
    </location>
</feature>
<evidence type="ECO:0000256" key="5">
    <source>
        <dbReference type="ARBA" id="ARBA00022989"/>
    </source>
</evidence>
<dbReference type="OrthoDB" id="5296287at2759"/>
<feature type="transmembrane region" description="Helical" evidence="8">
    <location>
        <begin position="399"/>
        <end position="417"/>
    </location>
</feature>
<dbReference type="Pfam" id="PF00083">
    <property type="entry name" value="Sugar_tr"/>
    <property type="match status" value="1"/>
</dbReference>
<dbReference type="GO" id="GO:0016020">
    <property type="term" value="C:membrane"/>
    <property type="evidence" value="ECO:0007669"/>
    <property type="project" value="UniProtKB-SubCell"/>
</dbReference>
<feature type="transmembrane region" description="Helical" evidence="8">
    <location>
        <begin position="136"/>
        <end position="156"/>
    </location>
</feature>
<dbReference type="InterPro" id="IPR005828">
    <property type="entry name" value="MFS_sugar_transport-like"/>
</dbReference>
<evidence type="ECO:0000256" key="3">
    <source>
        <dbReference type="ARBA" id="ARBA00022448"/>
    </source>
</evidence>
<dbReference type="GO" id="GO:0005351">
    <property type="term" value="F:carbohydrate:proton symporter activity"/>
    <property type="evidence" value="ECO:0007669"/>
    <property type="project" value="TreeGrafter"/>
</dbReference>
<dbReference type="InterPro" id="IPR020846">
    <property type="entry name" value="MFS_dom"/>
</dbReference>
<comment type="subcellular location">
    <subcellularLocation>
        <location evidence="1">Membrane</location>
        <topology evidence="1">Multi-pass membrane protein</topology>
    </subcellularLocation>
</comment>
<comment type="caution">
    <text evidence="10">The sequence shown here is derived from an EMBL/GenBank/DDBJ whole genome shotgun (WGS) entry which is preliminary data.</text>
</comment>
<feature type="transmembrane region" description="Helical" evidence="8">
    <location>
        <begin position="168"/>
        <end position="188"/>
    </location>
</feature>
<comment type="similarity">
    <text evidence="2">Belongs to the major facilitator superfamily. Sugar transporter (TC 2.A.1.1) family.</text>
</comment>
<evidence type="ECO:0000313" key="10">
    <source>
        <dbReference type="EMBL" id="KPM37052.1"/>
    </source>
</evidence>
<dbReference type="InterPro" id="IPR003663">
    <property type="entry name" value="Sugar/inositol_transpt"/>
</dbReference>
<dbReference type="PANTHER" id="PTHR48022:SF59">
    <property type="entry name" value="MAJOR FACILITATOR SUPERFAMILY (MFS) PROFILE DOMAIN-CONTAINING PROTEIN"/>
    <property type="match status" value="1"/>
</dbReference>
<feature type="transmembrane region" description="Helical" evidence="8">
    <location>
        <begin position="330"/>
        <end position="352"/>
    </location>
</feature>